<feature type="coiled-coil region" evidence="1">
    <location>
        <begin position="40"/>
        <end position="95"/>
    </location>
</feature>
<keyword evidence="1" id="KW-0175">Coiled coil</keyword>
<dbReference type="Gene3D" id="1.20.5.340">
    <property type="match status" value="1"/>
</dbReference>
<dbReference type="SUPFAM" id="SSF57997">
    <property type="entry name" value="Tropomyosin"/>
    <property type="match status" value="1"/>
</dbReference>
<keyword evidence="2" id="KW-1133">Transmembrane helix</keyword>
<accession>A0A6J5PLG5</accession>
<organism evidence="3">
    <name type="scientific">uncultured Caudovirales phage</name>
    <dbReference type="NCBI Taxonomy" id="2100421"/>
    <lineage>
        <taxon>Viruses</taxon>
        <taxon>Duplodnaviria</taxon>
        <taxon>Heunggongvirae</taxon>
        <taxon>Uroviricota</taxon>
        <taxon>Caudoviricetes</taxon>
        <taxon>Peduoviridae</taxon>
        <taxon>Maltschvirus</taxon>
        <taxon>Maltschvirus maltsch</taxon>
    </lineage>
</organism>
<name>A0A6J5PLG5_9CAUD</name>
<protein>
    <submittedName>
        <fullName evidence="3">Uncharacterized protein</fullName>
    </submittedName>
</protein>
<dbReference type="EMBL" id="LR797363">
    <property type="protein sequence ID" value="CAB4210754.1"/>
    <property type="molecule type" value="Genomic_DNA"/>
</dbReference>
<gene>
    <name evidence="4" type="ORF">UFOVP1318_2</name>
    <name evidence="5" type="ORF">UFOVP1430_42</name>
    <name evidence="3" type="ORF">UFOVP903_44</name>
</gene>
<keyword evidence="2" id="KW-0812">Transmembrane</keyword>
<proteinExistence type="predicted"/>
<evidence type="ECO:0000256" key="2">
    <source>
        <dbReference type="SAM" id="Phobius"/>
    </source>
</evidence>
<evidence type="ECO:0000313" key="3">
    <source>
        <dbReference type="EMBL" id="CAB4170005.1"/>
    </source>
</evidence>
<reference evidence="3" key="1">
    <citation type="submission" date="2020-05" db="EMBL/GenBank/DDBJ databases">
        <authorList>
            <person name="Chiriac C."/>
            <person name="Salcher M."/>
            <person name="Ghai R."/>
            <person name="Kavagutti S V."/>
        </authorList>
    </citation>
    <scope>NUCLEOTIDE SEQUENCE</scope>
</reference>
<dbReference type="EMBL" id="LR797267">
    <property type="protein sequence ID" value="CAB4197224.1"/>
    <property type="molecule type" value="Genomic_DNA"/>
</dbReference>
<evidence type="ECO:0000313" key="5">
    <source>
        <dbReference type="EMBL" id="CAB4210754.1"/>
    </source>
</evidence>
<evidence type="ECO:0000256" key="1">
    <source>
        <dbReference type="SAM" id="Coils"/>
    </source>
</evidence>
<keyword evidence="2" id="KW-0472">Membrane</keyword>
<sequence length="125" mass="13882">METLTLLGSALTIIGSLVGGGLWLMKANFKLSQQTLAAKKDLYQERFENLKGALATLEDRLRTYESSATETSRRLTIATSKLEQAEIQLARYSAATEKKIESFESVIVKLSNDLIMIKNKPKGDQ</sequence>
<evidence type="ECO:0000313" key="4">
    <source>
        <dbReference type="EMBL" id="CAB4197224.1"/>
    </source>
</evidence>
<dbReference type="EMBL" id="LR796854">
    <property type="protein sequence ID" value="CAB4170005.1"/>
    <property type="molecule type" value="Genomic_DNA"/>
</dbReference>
<feature type="transmembrane region" description="Helical" evidence="2">
    <location>
        <begin position="6"/>
        <end position="25"/>
    </location>
</feature>